<dbReference type="GO" id="GO:0004672">
    <property type="term" value="F:protein kinase activity"/>
    <property type="evidence" value="ECO:0007669"/>
    <property type="project" value="InterPro"/>
</dbReference>
<feature type="domain" description="Protein kinase" evidence="3">
    <location>
        <begin position="39"/>
        <end position="335"/>
    </location>
</feature>
<evidence type="ECO:0000313" key="5">
    <source>
        <dbReference type="Proteomes" id="UP001141552"/>
    </source>
</evidence>
<reference evidence="4" key="2">
    <citation type="journal article" date="2023" name="Plants (Basel)">
        <title>Annotation of the Turnera subulata (Passifloraceae) Draft Genome Reveals the S-Locus Evolved after the Divergence of Turneroideae from Passifloroideae in a Stepwise Manner.</title>
        <authorList>
            <person name="Henning P.M."/>
            <person name="Roalson E.H."/>
            <person name="Mir W."/>
            <person name="McCubbin A.G."/>
            <person name="Shore J.S."/>
        </authorList>
    </citation>
    <scope>NUCLEOTIDE SEQUENCE</scope>
    <source>
        <strain evidence="4">F60SS</strain>
    </source>
</reference>
<dbReference type="Gene3D" id="3.30.200.20">
    <property type="entry name" value="Phosphorylase Kinase, domain 1"/>
    <property type="match status" value="1"/>
</dbReference>
<keyword evidence="5" id="KW-1185">Reference proteome</keyword>
<comment type="caution">
    <text evidence="4">The sequence shown here is derived from an EMBL/GenBank/DDBJ whole genome shotgun (WGS) entry which is preliminary data.</text>
</comment>
<evidence type="ECO:0000313" key="4">
    <source>
        <dbReference type="EMBL" id="KAJ4837419.1"/>
    </source>
</evidence>
<evidence type="ECO:0000256" key="1">
    <source>
        <dbReference type="ARBA" id="ARBA00022741"/>
    </source>
</evidence>
<dbReference type="InterPro" id="IPR001245">
    <property type="entry name" value="Ser-Thr/Tyr_kinase_cat_dom"/>
</dbReference>
<dbReference type="InterPro" id="IPR011009">
    <property type="entry name" value="Kinase-like_dom_sf"/>
</dbReference>
<reference evidence="4" key="1">
    <citation type="submission" date="2022-02" db="EMBL/GenBank/DDBJ databases">
        <authorList>
            <person name="Henning P.M."/>
            <person name="McCubbin A.G."/>
            <person name="Shore J.S."/>
        </authorList>
    </citation>
    <scope>NUCLEOTIDE SEQUENCE</scope>
    <source>
        <strain evidence="4">F60SS</strain>
        <tissue evidence="4">Leaves</tissue>
    </source>
</reference>
<dbReference type="AlphaFoldDB" id="A0A9Q0JDC1"/>
<accession>A0A9Q0JDC1</accession>
<dbReference type="Gene3D" id="1.10.510.10">
    <property type="entry name" value="Transferase(Phosphotransferase) domain 1"/>
    <property type="match status" value="3"/>
</dbReference>
<dbReference type="GO" id="GO:0005886">
    <property type="term" value="C:plasma membrane"/>
    <property type="evidence" value="ECO:0007669"/>
    <property type="project" value="TreeGrafter"/>
</dbReference>
<keyword evidence="2" id="KW-0067">ATP-binding</keyword>
<dbReference type="PROSITE" id="PS50011">
    <property type="entry name" value="PROTEIN_KINASE_DOM"/>
    <property type="match status" value="1"/>
</dbReference>
<dbReference type="InterPro" id="IPR000719">
    <property type="entry name" value="Prot_kinase_dom"/>
</dbReference>
<name>A0A9Q0JDC1_9ROSI</name>
<dbReference type="PANTHER" id="PTHR27001:SF764">
    <property type="entry name" value="OS05G0387700 PROTEIN"/>
    <property type="match status" value="1"/>
</dbReference>
<dbReference type="Pfam" id="PF07714">
    <property type="entry name" value="PK_Tyr_Ser-Thr"/>
    <property type="match status" value="1"/>
</dbReference>
<proteinExistence type="predicted"/>
<dbReference type="SUPFAM" id="SSF56112">
    <property type="entry name" value="Protein kinase-like (PK-like)"/>
    <property type="match status" value="2"/>
</dbReference>
<gene>
    <name evidence="4" type="ORF">Tsubulata_022502</name>
</gene>
<dbReference type="GO" id="GO:0005524">
    <property type="term" value="F:ATP binding"/>
    <property type="evidence" value="ECO:0007669"/>
    <property type="project" value="UniProtKB-KW"/>
</dbReference>
<evidence type="ECO:0000256" key="2">
    <source>
        <dbReference type="ARBA" id="ARBA00022840"/>
    </source>
</evidence>
<dbReference type="Proteomes" id="UP001141552">
    <property type="component" value="Unassembled WGS sequence"/>
</dbReference>
<organism evidence="4 5">
    <name type="scientific">Turnera subulata</name>
    <dbReference type="NCBI Taxonomy" id="218843"/>
    <lineage>
        <taxon>Eukaryota</taxon>
        <taxon>Viridiplantae</taxon>
        <taxon>Streptophyta</taxon>
        <taxon>Embryophyta</taxon>
        <taxon>Tracheophyta</taxon>
        <taxon>Spermatophyta</taxon>
        <taxon>Magnoliopsida</taxon>
        <taxon>eudicotyledons</taxon>
        <taxon>Gunneridae</taxon>
        <taxon>Pentapetalae</taxon>
        <taxon>rosids</taxon>
        <taxon>fabids</taxon>
        <taxon>Malpighiales</taxon>
        <taxon>Passifloraceae</taxon>
        <taxon>Turnera</taxon>
    </lineage>
</organism>
<protein>
    <recommendedName>
        <fullName evidence="3">Protein kinase domain-containing protein</fullName>
    </recommendedName>
</protein>
<dbReference type="EMBL" id="JAKUCV010003842">
    <property type="protein sequence ID" value="KAJ4837419.1"/>
    <property type="molecule type" value="Genomic_DNA"/>
</dbReference>
<keyword evidence="1" id="KW-0547">Nucleotide-binding</keyword>
<dbReference type="OrthoDB" id="1711336at2759"/>
<sequence>MREMRLEESWLKSIDSSKRKKVEDPDLCCGRYFKFTDGFTQEKLIGNFQFGKVYLGVRHNGKKVTVKVWEEENNLYTVLPGDNEIRFLDEVEFLEFFRRREEKKKSPYHRNLVRLYESYQSFTHGVSLVVYDLDPIDTVQNLLDKDAFTWQMRIKVALGIASLLKFLHAERPQVPFIIRNLAASHIMLDQAQEPILYDFSMISGGNLYDKRNILNEHVNGCHGCVDPTSARPGAWSEKCDVFSYGVLLLQLVSKVVDPKEVGTCDKQTIFDWAWGEYESQKFGSNINNFSLVHPNLESNPLFDCIDGVKVTKLALRCVHNDPQKRPSMEQVHSHLLKLNLARFDEKVRNLVVLLLLIYVRISCQHPQLICHPSMVKLIGYCHENEHFGVVYDLKGSDTLFNLILKDRLTWAQIIKIGIGIASLLEFLHTDIPPSPPYVVRNISASHIMLDQLIDYGQLAGGILPGSRIAKHDRAGGDMEDVYEYGQLLLSMLCKKVRDINEPDIAYWAVEEFKTNLLSSDGDCSLVHQSFIRDEGYNYRDAIKVTKLAMQCVEYHRDDRPTMEQVVKRLLKLHIVGTHSDQFCINYCSSDDVARS</sequence>
<dbReference type="PANTHER" id="PTHR27001">
    <property type="entry name" value="OS01G0253100 PROTEIN"/>
    <property type="match status" value="1"/>
</dbReference>
<evidence type="ECO:0000259" key="3">
    <source>
        <dbReference type="PROSITE" id="PS50011"/>
    </source>
</evidence>